<keyword evidence="2" id="KW-1185">Reference proteome</keyword>
<proteinExistence type="predicted"/>
<gene>
    <name evidence="1" type="ORF">MEDL_41170</name>
</gene>
<protein>
    <submittedName>
        <fullName evidence="1">Uncharacterized protein</fullName>
    </submittedName>
</protein>
<name>A0A8S3TCV3_MYTED</name>
<dbReference type="EMBL" id="CAJPWZ010001991">
    <property type="protein sequence ID" value="CAG2228196.1"/>
    <property type="molecule type" value="Genomic_DNA"/>
</dbReference>
<dbReference type="AlphaFoldDB" id="A0A8S3TCV3"/>
<dbReference type="PANTHER" id="PTHR14187:SF5">
    <property type="entry name" value="HEAT SHOCK 70 KDA PROTEIN 12A"/>
    <property type="match status" value="1"/>
</dbReference>
<sequence length="183" mass="20537">MIPDYTGRQMLAIEVFSGGIRYLKDHLFTHFKSRIEHLREGDIHWVLTIPAIWDETAKKFMRSCAEKAGIPGKQLTLALEPESAVLYCQLGMQRSGLSPIQSGQKFLLLDCGEIHRASGGPWGGVKVDDAFQEHLLELFGFELIALLSKSDVIELKLILNCSRKESTLRIKYTQSTSIRTSSA</sequence>
<accession>A0A8S3TCV3</accession>
<evidence type="ECO:0000313" key="2">
    <source>
        <dbReference type="Proteomes" id="UP000683360"/>
    </source>
</evidence>
<comment type="caution">
    <text evidence="1">The sequence shown here is derived from an EMBL/GenBank/DDBJ whole genome shotgun (WGS) entry which is preliminary data.</text>
</comment>
<dbReference type="SUPFAM" id="SSF53067">
    <property type="entry name" value="Actin-like ATPase domain"/>
    <property type="match status" value="1"/>
</dbReference>
<dbReference type="Proteomes" id="UP000683360">
    <property type="component" value="Unassembled WGS sequence"/>
</dbReference>
<reference evidence="1" key="1">
    <citation type="submission" date="2021-03" db="EMBL/GenBank/DDBJ databases">
        <authorList>
            <person name="Bekaert M."/>
        </authorList>
    </citation>
    <scope>NUCLEOTIDE SEQUENCE</scope>
</reference>
<dbReference type="PANTHER" id="PTHR14187">
    <property type="entry name" value="ALPHA KINASE/ELONGATION FACTOR 2 KINASE"/>
    <property type="match status" value="1"/>
</dbReference>
<organism evidence="1 2">
    <name type="scientific">Mytilus edulis</name>
    <name type="common">Blue mussel</name>
    <dbReference type="NCBI Taxonomy" id="6550"/>
    <lineage>
        <taxon>Eukaryota</taxon>
        <taxon>Metazoa</taxon>
        <taxon>Spiralia</taxon>
        <taxon>Lophotrochozoa</taxon>
        <taxon>Mollusca</taxon>
        <taxon>Bivalvia</taxon>
        <taxon>Autobranchia</taxon>
        <taxon>Pteriomorphia</taxon>
        <taxon>Mytilida</taxon>
        <taxon>Mytiloidea</taxon>
        <taxon>Mytilidae</taxon>
        <taxon>Mytilinae</taxon>
        <taxon>Mytilus</taxon>
    </lineage>
</organism>
<dbReference type="OrthoDB" id="6151225at2759"/>
<evidence type="ECO:0000313" key="1">
    <source>
        <dbReference type="EMBL" id="CAG2228196.1"/>
    </source>
</evidence>
<dbReference type="Gene3D" id="3.30.420.40">
    <property type="match status" value="1"/>
</dbReference>
<dbReference type="InterPro" id="IPR043129">
    <property type="entry name" value="ATPase_NBD"/>
</dbReference>